<proteinExistence type="predicted"/>
<dbReference type="AlphaFoldDB" id="A0A8J3G8F2"/>
<reference evidence="1 2" key="1">
    <citation type="journal article" date="2014" name="Int. J. Syst. Evol. Microbiol.">
        <title>Complete genome sequence of Corynebacterium casei LMG S-19264T (=DSM 44701T), isolated from a smear-ripened cheese.</title>
        <authorList>
            <consortium name="US DOE Joint Genome Institute (JGI-PGF)"/>
            <person name="Walter F."/>
            <person name="Albersmeier A."/>
            <person name="Kalinowski J."/>
            <person name="Ruckert C."/>
        </authorList>
    </citation>
    <scope>NUCLEOTIDE SEQUENCE [LARGE SCALE GENOMIC DNA]</scope>
    <source>
        <strain evidence="1 2">KCTC 12866</strain>
    </source>
</reference>
<evidence type="ECO:0000313" key="2">
    <source>
        <dbReference type="Proteomes" id="UP000598271"/>
    </source>
</evidence>
<evidence type="ECO:0008006" key="3">
    <source>
        <dbReference type="Google" id="ProtNLM"/>
    </source>
</evidence>
<dbReference type="InterPro" id="IPR012338">
    <property type="entry name" value="Beta-lactam/transpept-like"/>
</dbReference>
<organism evidence="1 2">
    <name type="scientific">Persicitalea jodogahamensis</name>
    <dbReference type="NCBI Taxonomy" id="402147"/>
    <lineage>
        <taxon>Bacteria</taxon>
        <taxon>Pseudomonadati</taxon>
        <taxon>Bacteroidota</taxon>
        <taxon>Cytophagia</taxon>
        <taxon>Cytophagales</taxon>
        <taxon>Spirosomataceae</taxon>
        <taxon>Persicitalea</taxon>
    </lineage>
</organism>
<dbReference type="Proteomes" id="UP000598271">
    <property type="component" value="Unassembled WGS sequence"/>
</dbReference>
<dbReference type="SUPFAM" id="SSF56601">
    <property type="entry name" value="beta-lactamase/transpeptidase-like"/>
    <property type="match status" value="1"/>
</dbReference>
<gene>
    <name evidence="1" type="ORF">GCM10007390_04830</name>
</gene>
<evidence type="ECO:0000313" key="1">
    <source>
        <dbReference type="EMBL" id="GHB54749.1"/>
    </source>
</evidence>
<name>A0A8J3G8F2_9BACT</name>
<sequence length="119" mass="13441">MKALFIAMGFLLAVFEPTSYNTNPGKTKQEKIAYVMERAFEDQDFIGNVLVADRGLIKLETRTGEFFDIQKADIGKITIHQLLTHSSGINEVISKEKDFDLNTSLNKAALKFRRALQES</sequence>
<comment type="caution">
    <text evidence="1">The sequence shown here is derived from an EMBL/GenBank/DDBJ whole genome shotgun (WGS) entry which is preliminary data.</text>
</comment>
<dbReference type="Gene3D" id="3.40.710.10">
    <property type="entry name" value="DD-peptidase/beta-lactamase superfamily"/>
    <property type="match status" value="1"/>
</dbReference>
<dbReference type="EMBL" id="BMXF01000001">
    <property type="protein sequence ID" value="GHB54749.1"/>
    <property type="molecule type" value="Genomic_DNA"/>
</dbReference>
<dbReference type="RefSeq" id="WP_189562753.1">
    <property type="nucleotide sequence ID" value="NZ_BMXF01000001.1"/>
</dbReference>
<accession>A0A8J3G8F2</accession>
<keyword evidence="2" id="KW-1185">Reference proteome</keyword>
<protein>
    <recommendedName>
        <fullName evidence="3">Beta-lactamase-related domain-containing protein</fullName>
    </recommendedName>
</protein>